<dbReference type="Pfam" id="PF11913">
    <property type="entry name" value="DUF3431"/>
    <property type="match status" value="1"/>
</dbReference>
<dbReference type="PANTHER" id="PTHR37490">
    <property type="entry name" value="EXPRESSED PROTEIN"/>
    <property type="match status" value="1"/>
</dbReference>
<dbReference type="EMBL" id="BEGY01000052">
    <property type="protein sequence ID" value="GAX80460.1"/>
    <property type="molecule type" value="Genomic_DNA"/>
</dbReference>
<name>A0A250XCH5_9CHLO</name>
<dbReference type="PANTHER" id="PTHR37490:SF2">
    <property type="match status" value="1"/>
</dbReference>
<dbReference type="InterPro" id="IPR021838">
    <property type="entry name" value="DUF3431"/>
</dbReference>
<dbReference type="OrthoDB" id="426718at2759"/>
<evidence type="ECO:0000313" key="1">
    <source>
        <dbReference type="EMBL" id="GAX80460.1"/>
    </source>
</evidence>
<reference evidence="1 2" key="1">
    <citation type="submission" date="2017-08" db="EMBL/GenBank/DDBJ databases">
        <title>Acidophilic green algal genome provides insights into adaptation to an acidic environment.</title>
        <authorList>
            <person name="Hirooka S."/>
            <person name="Hirose Y."/>
            <person name="Kanesaki Y."/>
            <person name="Higuchi S."/>
            <person name="Fujiwara T."/>
            <person name="Onuma R."/>
            <person name="Era A."/>
            <person name="Ohbayashi R."/>
            <person name="Uzuka A."/>
            <person name="Nozaki H."/>
            <person name="Yoshikawa H."/>
            <person name="Miyagishima S.Y."/>
        </authorList>
    </citation>
    <scope>NUCLEOTIDE SEQUENCE [LARGE SCALE GENOMIC DNA]</scope>
    <source>
        <strain evidence="1 2">NIES-2499</strain>
    </source>
</reference>
<dbReference type="Proteomes" id="UP000232323">
    <property type="component" value="Unassembled WGS sequence"/>
</dbReference>
<sequence>MWRNMQSNGHVGEWFDPKTSPIPVIQCTHQVANSMTQTPTSFFSSELDGPPCVRPATGREAGAYASFIIQNYAHLPAVVFFLHGHESSWHQDRNTSDLLREFSTLRLQDKEGHDQYRGSNPITCPGTRKACQDEIKKPAVAVSRNIEGWDNEEGARLHGPDLTQQQNLHSSGVFVSLNNQVNRDWRDIWCLLKSCSSAKRQKQVEQAWKTYFQQHMRMMPLPGNLSQMCCAQFAVSRERVLTRPIQLYQDILRWCMDGVPGVRRQAGECRDASCSTADIVMEVLWAELLGQEAWDLAIDHALSDRYQAERPIPTSAMRDYRRNAFGQH</sequence>
<dbReference type="AlphaFoldDB" id="A0A250XCH5"/>
<accession>A0A250XCH5</accession>
<comment type="caution">
    <text evidence="1">The sequence shown here is derived from an EMBL/GenBank/DDBJ whole genome shotgun (WGS) entry which is preliminary data.</text>
</comment>
<protein>
    <submittedName>
        <fullName evidence="1">Uncharacterized protein</fullName>
    </submittedName>
</protein>
<evidence type="ECO:0000313" key="2">
    <source>
        <dbReference type="Proteomes" id="UP000232323"/>
    </source>
</evidence>
<gene>
    <name evidence="1" type="ORF">CEUSTIGMA_g7899.t1</name>
</gene>
<proteinExistence type="predicted"/>
<organism evidence="1 2">
    <name type="scientific">Chlamydomonas eustigma</name>
    <dbReference type="NCBI Taxonomy" id="1157962"/>
    <lineage>
        <taxon>Eukaryota</taxon>
        <taxon>Viridiplantae</taxon>
        <taxon>Chlorophyta</taxon>
        <taxon>core chlorophytes</taxon>
        <taxon>Chlorophyceae</taxon>
        <taxon>CS clade</taxon>
        <taxon>Chlamydomonadales</taxon>
        <taxon>Chlamydomonadaceae</taxon>
        <taxon>Chlamydomonas</taxon>
    </lineage>
</organism>
<keyword evidence="2" id="KW-1185">Reference proteome</keyword>